<sequence>MSKNFITNSQDNATLKKRLEKLISASQELKFLVGFFYFSGWQEIYKNLQDNNQVTLKILVGLQVDKYLSTIVEVGLQDDSLSQEEHFAHFMKSMGFAINNAEMDNEAFYNQITFFIQLLEEGRLIIRKTLNPNHAKVYLFQLDNQYQDLFNVKGEFITGSSNLTKAGLHGQEEFNVEIKDYGFESAEAYFDDLWEVAVPITEAENGTKIIIDFLKNKSQASLITPFEAYALILKTYIELQEAKRINDAIDRLLEDNGFEKYQYQLDAVNQALNVIDTYNGVIIADVVGLGKSVIASLIANQLNKRGLILCPPGLVGSKKESSGWYEYINRFKLYSWDVYSSGDMETLAEHLSENHQGYEVVIIDEAHKFRNQDTAAYQGLMDVCRGKQVILLSATPFNNSPADIFSLLKLFIVPGQSGITIEMDLEGRFNAYNYRFKRLSNIIKNHSSNNPDKRRKAERDYEKMFGLPLPIDIQIVRGNVNAMANEIKNVITPVVIRRNRLDLKTDFEYSKEIANLSEVKDPEEQFYELSHEQSEFYNRIIQDYFSENGNFHGAIYKPFEYENPPKDEDKLNEDDNRAFQQQRNLYDFMRRLLVKRFESSFGAFHKSIHRFLKTNRMVLSFVEHSGKYVLDRKVIENIYDDTDGADDFTYEAIKEALEEFERNAVNKTAPKHTKIYEIDKFHLKDKFLEDIKSDIKLFEAIEQEIKDLNIVKNDPKRVSVLETIKEVLNQKASTKRKVILFTEYTDTVRHLKSYFEKELLGRALFCDGGVTKKFTKTLNANFNAKDKNPEDDYDVLVTSDKLSEGFNLNRAGLIINYDIPWNPTRVIQRVGRINRMSAKVFDELYIYNFFPTDQGSDIVKSREIAQQKMFLIHSALGEDAKIFDADEEPTPSGLFSKISTNPEDGDELSTSTIIRNDYNEILNNHPDIIKKIKDLPNRVKTAKAYSENNVVVLRKKGMALFSIVHQYENEKPNDKPEEKTFEELVEVVKCNLDEKRLPLNSAFWDSYEEIKTFKPRHKAGRTEVALENKAKIALKSLLKQKSDDLDQELVAFIDTLLIDINKYKTLPKYTLRQLKLSEKKDAYSELIENIKQLRRRLGDDYLKIILKRAGKIENDVIIAVGNFNNLEE</sequence>
<dbReference type="InterPro" id="IPR027417">
    <property type="entry name" value="P-loop_NTPase"/>
</dbReference>
<dbReference type="GO" id="GO:0004386">
    <property type="term" value="F:helicase activity"/>
    <property type="evidence" value="ECO:0007669"/>
    <property type="project" value="UniProtKB-KW"/>
</dbReference>
<keyword evidence="4" id="KW-0347">Helicase</keyword>
<feature type="domain" description="Helicase ATP-binding" evidence="2">
    <location>
        <begin position="272"/>
        <end position="414"/>
    </location>
</feature>
<dbReference type="Gene3D" id="3.30.870.10">
    <property type="entry name" value="Endonuclease Chain A"/>
    <property type="match status" value="1"/>
</dbReference>
<gene>
    <name evidence="4" type="ORF">OOZ35_04880</name>
</gene>
<evidence type="ECO:0000313" key="5">
    <source>
        <dbReference type="Proteomes" id="UP001149142"/>
    </source>
</evidence>
<dbReference type="PANTHER" id="PTHR45766:SF6">
    <property type="entry name" value="SWI_SNF-RELATED MATRIX-ASSOCIATED ACTIN-DEPENDENT REGULATOR OF CHROMATIN SUBFAMILY A-LIKE PROTEIN 1"/>
    <property type="match status" value="1"/>
</dbReference>
<dbReference type="PROSITE" id="PS51192">
    <property type="entry name" value="HELICASE_ATP_BIND_1"/>
    <property type="match status" value="1"/>
</dbReference>
<dbReference type="InterPro" id="IPR049730">
    <property type="entry name" value="SNF2/RAD54-like_C"/>
</dbReference>
<keyword evidence="5" id="KW-1185">Reference proteome</keyword>
<keyword evidence="4" id="KW-0067">ATP-binding</keyword>
<evidence type="ECO:0000256" key="1">
    <source>
        <dbReference type="ARBA" id="ARBA00022801"/>
    </source>
</evidence>
<proteinExistence type="predicted"/>
<evidence type="ECO:0000259" key="3">
    <source>
        <dbReference type="PROSITE" id="PS51194"/>
    </source>
</evidence>
<dbReference type="InterPro" id="IPR038718">
    <property type="entry name" value="SNF2-like_sf"/>
</dbReference>
<dbReference type="InterPro" id="IPR000330">
    <property type="entry name" value="SNF2_N"/>
</dbReference>
<dbReference type="PROSITE" id="PS51194">
    <property type="entry name" value="HELICASE_CTER"/>
    <property type="match status" value="1"/>
</dbReference>
<dbReference type="Proteomes" id="UP001149142">
    <property type="component" value="Unassembled WGS sequence"/>
</dbReference>
<dbReference type="Gene3D" id="3.40.50.300">
    <property type="entry name" value="P-loop containing nucleotide triphosphate hydrolases"/>
    <property type="match status" value="1"/>
</dbReference>
<dbReference type="EMBL" id="JAPFGC010000002">
    <property type="protein sequence ID" value="MDA0176825.1"/>
    <property type="molecule type" value="Genomic_DNA"/>
</dbReference>
<dbReference type="InterPro" id="IPR014001">
    <property type="entry name" value="Helicase_ATP-bd"/>
</dbReference>
<reference evidence="4" key="1">
    <citation type="submission" date="2022-11" db="EMBL/GenBank/DDBJ databases">
        <title>Refractory cell wall polysaccharides provide important carbon source for microbial heterotrophs in the hadal ocean.</title>
        <authorList>
            <person name="Zhu X."/>
        </authorList>
    </citation>
    <scope>NUCLEOTIDE SEQUENCE</scope>
    <source>
        <strain evidence="4">MTRN7</strain>
    </source>
</reference>
<dbReference type="CDD" id="cd09178">
    <property type="entry name" value="PLDc_N_Snf2_like"/>
    <property type="match status" value="1"/>
</dbReference>
<dbReference type="RefSeq" id="WP_270005198.1">
    <property type="nucleotide sequence ID" value="NZ_JAPFGC010000002.1"/>
</dbReference>
<dbReference type="Pfam" id="PF00176">
    <property type="entry name" value="SNF2-rel_dom"/>
    <property type="match status" value="1"/>
</dbReference>
<feature type="domain" description="Helicase C-terminal" evidence="3">
    <location>
        <begin position="719"/>
        <end position="888"/>
    </location>
</feature>
<dbReference type="CDD" id="cd18793">
    <property type="entry name" value="SF2_C_SNF"/>
    <property type="match status" value="1"/>
</dbReference>
<comment type="caution">
    <text evidence="4">The sequence shown here is derived from an EMBL/GenBank/DDBJ whole genome shotgun (WGS) entry which is preliminary data.</text>
</comment>
<keyword evidence="4" id="KW-0547">Nucleotide-binding</keyword>
<dbReference type="SMART" id="SM00490">
    <property type="entry name" value="HELICc"/>
    <property type="match status" value="1"/>
</dbReference>
<keyword evidence="1" id="KW-0378">Hydrolase</keyword>
<name>A0ABT4RYJ0_9FLAO</name>
<dbReference type="InterPro" id="IPR001650">
    <property type="entry name" value="Helicase_C-like"/>
</dbReference>
<protein>
    <submittedName>
        <fullName evidence="4">Helicase-related protein</fullName>
    </submittedName>
</protein>
<dbReference type="PANTHER" id="PTHR45766">
    <property type="entry name" value="DNA ANNEALING HELICASE AND ENDONUCLEASE ZRANB3 FAMILY MEMBER"/>
    <property type="match status" value="1"/>
</dbReference>
<evidence type="ECO:0000259" key="2">
    <source>
        <dbReference type="PROSITE" id="PS51192"/>
    </source>
</evidence>
<evidence type="ECO:0000313" key="4">
    <source>
        <dbReference type="EMBL" id="MDA0176825.1"/>
    </source>
</evidence>
<dbReference type="Pfam" id="PF00271">
    <property type="entry name" value="Helicase_C"/>
    <property type="match status" value="1"/>
</dbReference>
<dbReference type="SMART" id="SM00487">
    <property type="entry name" value="DEXDc"/>
    <property type="match status" value="1"/>
</dbReference>
<dbReference type="Gene3D" id="3.40.50.10810">
    <property type="entry name" value="Tandem AAA-ATPase domain"/>
    <property type="match status" value="2"/>
</dbReference>
<organism evidence="4 5">
    <name type="scientific">Mesoflavibacter profundi</name>
    <dbReference type="NCBI Taxonomy" id="2708110"/>
    <lineage>
        <taxon>Bacteria</taxon>
        <taxon>Pseudomonadati</taxon>
        <taxon>Bacteroidota</taxon>
        <taxon>Flavobacteriia</taxon>
        <taxon>Flavobacteriales</taxon>
        <taxon>Flavobacteriaceae</taxon>
        <taxon>Mesoflavibacter</taxon>
    </lineage>
</organism>
<dbReference type="SUPFAM" id="SSF52540">
    <property type="entry name" value="P-loop containing nucleoside triphosphate hydrolases"/>
    <property type="match status" value="2"/>
</dbReference>
<accession>A0ABT4RYJ0</accession>